<organism evidence="1 2">
    <name type="scientific">Alteribacillus bidgolensis</name>
    <dbReference type="NCBI Taxonomy" id="930129"/>
    <lineage>
        <taxon>Bacteria</taxon>
        <taxon>Bacillati</taxon>
        <taxon>Bacillota</taxon>
        <taxon>Bacilli</taxon>
        <taxon>Bacillales</taxon>
        <taxon>Bacillaceae</taxon>
        <taxon>Alteribacillus</taxon>
    </lineage>
</organism>
<evidence type="ECO:0000313" key="1">
    <source>
        <dbReference type="EMBL" id="SDH35786.1"/>
    </source>
</evidence>
<sequence length="59" mass="7070">MFQFIESRHGFDMYLASYNGEQYVIQYEPSSKRINQLRPYTESSSMVSRLFESYISDQN</sequence>
<dbReference type="Proteomes" id="UP000199017">
    <property type="component" value="Unassembled WGS sequence"/>
</dbReference>
<keyword evidence="2" id="KW-1185">Reference proteome</keyword>
<proteinExistence type="predicted"/>
<dbReference type="STRING" id="930129.SAMN05216352_10157"/>
<dbReference type="RefSeq" id="WP_091579305.1">
    <property type="nucleotide sequence ID" value="NZ_FNDU01000001.1"/>
</dbReference>
<dbReference type="AlphaFoldDB" id="A0A1G8BRB4"/>
<reference evidence="1 2" key="1">
    <citation type="submission" date="2016-10" db="EMBL/GenBank/DDBJ databases">
        <authorList>
            <person name="de Groot N.N."/>
        </authorList>
    </citation>
    <scope>NUCLEOTIDE SEQUENCE [LARGE SCALE GENOMIC DNA]</scope>
    <source>
        <strain evidence="2">P4B,CCM 7963,CECT 7998,DSM 25260,IBRC-M 10614,KCTC 13821</strain>
    </source>
</reference>
<protein>
    <submittedName>
        <fullName evidence="1">Uncharacterized protein</fullName>
    </submittedName>
</protein>
<gene>
    <name evidence="1" type="ORF">SAMN05216352_10157</name>
</gene>
<dbReference type="EMBL" id="FNDU01000001">
    <property type="protein sequence ID" value="SDH35786.1"/>
    <property type="molecule type" value="Genomic_DNA"/>
</dbReference>
<accession>A0A1G8BRB4</accession>
<dbReference type="OrthoDB" id="2973102at2"/>
<evidence type="ECO:0000313" key="2">
    <source>
        <dbReference type="Proteomes" id="UP000199017"/>
    </source>
</evidence>
<name>A0A1G8BRB4_9BACI</name>